<keyword evidence="1" id="KW-1133">Transmembrane helix</keyword>
<organism evidence="2">
    <name type="scientific">Salmonella enterica</name>
    <name type="common">Salmonella choleraesuis</name>
    <dbReference type="NCBI Taxonomy" id="28901"/>
    <lineage>
        <taxon>Bacteria</taxon>
        <taxon>Pseudomonadati</taxon>
        <taxon>Pseudomonadota</taxon>
        <taxon>Gammaproteobacteria</taxon>
        <taxon>Enterobacterales</taxon>
        <taxon>Enterobacteriaceae</taxon>
        <taxon>Salmonella</taxon>
    </lineage>
</organism>
<reference evidence="2" key="1">
    <citation type="journal article" date="2018" name="Genome Biol.">
        <title>SKESA: strategic k-mer extension for scrupulous assemblies.</title>
        <authorList>
            <person name="Souvorov A."/>
            <person name="Agarwala R."/>
            <person name="Lipman D.J."/>
        </authorList>
    </citation>
    <scope>NUCLEOTIDE SEQUENCE</scope>
    <source>
        <strain evidence="2">MA.CK_93/00001031</strain>
    </source>
</reference>
<sequence>MSYLYHPLTHQTLDLPGDDNLTDEERQEMREIAVLLFSRVARLTAGGFSLIFSFCLTLLIFG</sequence>
<keyword evidence="1" id="KW-0812">Transmembrane</keyword>
<reference evidence="2" key="2">
    <citation type="submission" date="2020-02" db="EMBL/GenBank/DDBJ databases">
        <authorList>
            <consortium name="NCBI Pathogen Detection Project"/>
        </authorList>
    </citation>
    <scope>NUCLEOTIDE SEQUENCE</scope>
    <source>
        <strain evidence="2">MA.CK_93/00001031</strain>
    </source>
</reference>
<accession>A0A750ML87</accession>
<evidence type="ECO:0000256" key="1">
    <source>
        <dbReference type="SAM" id="Phobius"/>
    </source>
</evidence>
<dbReference type="EMBL" id="DAAVPY010000006">
    <property type="protein sequence ID" value="HAF6260229.1"/>
    <property type="molecule type" value="Genomic_DNA"/>
</dbReference>
<keyword evidence="1" id="KW-0472">Membrane</keyword>
<evidence type="ECO:0000313" key="2">
    <source>
        <dbReference type="EMBL" id="HAF6260229.1"/>
    </source>
</evidence>
<comment type="caution">
    <text evidence="2">The sequence shown here is derived from an EMBL/GenBank/DDBJ whole genome shotgun (WGS) entry which is preliminary data.</text>
</comment>
<proteinExistence type="predicted"/>
<protein>
    <submittedName>
        <fullName evidence="2">Uncharacterized protein</fullName>
    </submittedName>
</protein>
<feature type="transmembrane region" description="Helical" evidence="1">
    <location>
        <begin position="40"/>
        <end position="61"/>
    </location>
</feature>
<dbReference type="AlphaFoldDB" id="A0A750ML87"/>
<gene>
    <name evidence="2" type="ORF">G9F11_002852</name>
</gene>
<name>A0A750ML87_SALER</name>